<dbReference type="GO" id="GO:0046872">
    <property type="term" value="F:metal ion binding"/>
    <property type="evidence" value="ECO:0007669"/>
    <property type="project" value="UniProtKB-KW"/>
</dbReference>
<dbReference type="EMBL" id="CP002351">
    <property type="protein sequence ID" value="AEH50754.1"/>
    <property type="molecule type" value="Genomic_DNA"/>
</dbReference>
<protein>
    <submittedName>
        <fullName evidence="6">Radical SAM domain protein</fullName>
    </submittedName>
</protein>
<evidence type="ECO:0000313" key="6">
    <source>
        <dbReference type="EMBL" id="AEH50754.1"/>
    </source>
</evidence>
<gene>
    <name evidence="6" type="ORF">Theth_0667</name>
</gene>
<dbReference type="InterPro" id="IPR013785">
    <property type="entry name" value="Aldolase_TIM"/>
</dbReference>
<dbReference type="eggNOG" id="COG0535">
    <property type="taxonomic scope" value="Bacteria"/>
</dbReference>
<dbReference type="SFLD" id="SFLDS00029">
    <property type="entry name" value="Radical_SAM"/>
    <property type="match status" value="1"/>
</dbReference>
<dbReference type="GO" id="GO:0051536">
    <property type="term" value="F:iron-sulfur cluster binding"/>
    <property type="evidence" value="ECO:0007669"/>
    <property type="project" value="UniProtKB-KW"/>
</dbReference>
<dbReference type="PATRIC" id="fig|688269.3.peg.692"/>
<evidence type="ECO:0000256" key="2">
    <source>
        <dbReference type="ARBA" id="ARBA00022723"/>
    </source>
</evidence>
<feature type="domain" description="Radical SAM core" evidence="5">
    <location>
        <begin position="55"/>
        <end position="269"/>
    </location>
</feature>
<dbReference type="PANTHER" id="PTHR43524:SF1">
    <property type="entry name" value="RADICAL SAM SUPERFAMILY PROTEIN"/>
    <property type="match status" value="1"/>
</dbReference>
<evidence type="ECO:0000256" key="1">
    <source>
        <dbReference type="ARBA" id="ARBA00022691"/>
    </source>
</evidence>
<sequence precursor="true">MNLSNLTNAVSPRFSRVILPWLFKNPKYLKSAPNLIRSFQECEMARKELLLSEDLLVPPVVILSVTNNCNLHCQGCFVEKPSGRQLTLSDWNNVINQAKDLGVFAFLIAGGEPFLVENLLDLVLNHKDRVFAIFSNGTNIGEKQLQLLKTTSNTAIILSLEGDEELTDQRRGTGVYSTVMEMLQKLSRLGVLCGVSVTITTENYTYWMKDENMDTLASIGAKLCFFIEYIGPMGDGKTLSAEQRQLFRQKVLQYKDEKPIFIVHSPGDEEPFGGCVSAGRGFIHVNAFGDLTPCPVTTVSIHNLKKTTLKEGLKSDLFKQIMENKLLENGDGPCSLMAHQDELRQIVLSCFQENSVG</sequence>
<dbReference type="Gene3D" id="3.20.20.70">
    <property type="entry name" value="Aldolase class I"/>
    <property type="match status" value="1"/>
</dbReference>
<dbReference type="RefSeq" id="WP_013931977.1">
    <property type="nucleotide sequence ID" value="NC_015707.1"/>
</dbReference>
<dbReference type="SFLD" id="SFLDG01067">
    <property type="entry name" value="SPASM/twitch_domain_containing"/>
    <property type="match status" value="1"/>
</dbReference>
<keyword evidence="1" id="KW-0949">S-adenosyl-L-methionine</keyword>
<reference evidence="6 7" key="1">
    <citation type="submission" date="2010-11" db="EMBL/GenBank/DDBJ databases">
        <title>The complete genome of Thermotoga thermarum DSM 5069.</title>
        <authorList>
            <consortium name="US DOE Joint Genome Institute (JGI-PGF)"/>
            <person name="Lucas S."/>
            <person name="Copeland A."/>
            <person name="Lapidus A."/>
            <person name="Bruce D."/>
            <person name="Goodwin L."/>
            <person name="Pitluck S."/>
            <person name="Kyrpides N."/>
            <person name="Mavromatis K."/>
            <person name="Ivanova N."/>
            <person name="Zeytun A."/>
            <person name="Brettin T."/>
            <person name="Detter J.C."/>
            <person name="Tapia R."/>
            <person name="Han C."/>
            <person name="Land M."/>
            <person name="Hauser L."/>
            <person name="Markowitz V."/>
            <person name="Cheng J.-F."/>
            <person name="Hugenholtz P."/>
            <person name="Woyke T."/>
            <person name="Wu D."/>
            <person name="Spring S."/>
            <person name="Schroeder M."/>
            <person name="Brambilla E."/>
            <person name="Klenk H.-P."/>
            <person name="Eisen J.A."/>
        </authorList>
    </citation>
    <scope>NUCLEOTIDE SEQUENCE [LARGE SCALE GENOMIC DNA]</scope>
    <source>
        <strain evidence="6 7">DSM 5069</strain>
    </source>
</reference>
<evidence type="ECO:0000313" key="7">
    <source>
        <dbReference type="Proteomes" id="UP000006804"/>
    </source>
</evidence>
<dbReference type="OrthoDB" id="9782387at2"/>
<dbReference type="GO" id="GO:0003824">
    <property type="term" value="F:catalytic activity"/>
    <property type="evidence" value="ECO:0007669"/>
    <property type="project" value="InterPro"/>
</dbReference>
<dbReference type="PROSITE" id="PS51918">
    <property type="entry name" value="RADICAL_SAM"/>
    <property type="match status" value="1"/>
</dbReference>
<keyword evidence="4" id="KW-0411">Iron-sulfur</keyword>
<dbReference type="Pfam" id="PF04055">
    <property type="entry name" value="Radical_SAM"/>
    <property type="match status" value="1"/>
</dbReference>
<dbReference type="HOGENOM" id="CLU_044700_0_0_0"/>
<proteinExistence type="predicted"/>
<keyword evidence="7" id="KW-1185">Reference proteome</keyword>
<accession>F7YXV5</accession>
<keyword evidence="3" id="KW-0408">Iron</keyword>
<dbReference type="AlphaFoldDB" id="F7YXV5"/>
<dbReference type="Proteomes" id="UP000006804">
    <property type="component" value="Chromosome"/>
</dbReference>
<dbReference type="SUPFAM" id="SSF102114">
    <property type="entry name" value="Radical SAM enzymes"/>
    <property type="match status" value="1"/>
</dbReference>
<dbReference type="PANTHER" id="PTHR43524">
    <property type="entry name" value="RADICAL SAM SUPERFAMILY PROTEIN"/>
    <property type="match status" value="1"/>
</dbReference>
<dbReference type="InterPro" id="IPR058240">
    <property type="entry name" value="rSAM_sf"/>
</dbReference>
<dbReference type="CDD" id="cd01335">
    <property type="entry name" value="Radical_SAM"/>
    <property type="match status" value="1"/>
</dbReference>
<dbReference type="KEGG" id="tta:Theth_0667"/>
<keyword evidence="2" id="KW-0479">Metal-binding</keyword>
<evidence type="ECO:0000256" key="3">
    <source>
        <dbReference type="ARBA" id="ARBA00023004"/>
    </source>
</evidence>
<name>F7YXV5_9THEM</name>
<evidence type="ECO:0000256" key="4">
    <source>
        <dbReference type="ARBA" id="ARBA00023014"/>
    </source>
</evidence>
<dbReference type="STRING" id="688269.Theth_0667"/>
<dbReference type="InterPro" id="IPR007197">
    <property type="entry name" value="rSAM"/>
</dbReference>
<evidence type="ECO:0000259" key="5">
    <source>
        <dbReference type="PROSITE" id="PS51918"/>
    </source>
</evidence>
<organism evidence="6 7">
    <name type="scientific">Pseudothermotoga thermarum DSM 5069</name>
    <dbReference type="NCBI Taxonomy" id="688269"/>
    <lineage>
        <taxon>Bacteria</taxon>
        <taxon>Thermotogati</taxon>
        <taxon>Thermotogota</taxon>
        <taxon>Thermotogae</taxon>
        <taxon>Thermotogales</taxon>
        <taxon>Thermotogaceae</taxon>
        <taxon>Pseudothermotoga</taxon>
    </lineage>
</organism>